<sequence>MSFNMKGLARISFALLVLFQYTQCLPRIDPLVDTKVGLIRGLRADDGNYSKFLGIPYAQVNPDNPFGESTPQPKFEETFEAYDDSAVCPQWYWWTEEIGGNPDCLQLSVYVPDTANSNNRLPVMVWIYGGAFERGEFSQKLYKPTYLIKHDVIIVAINYRVGPYGFMCLDTPEVPGNQGLKDQYLAMQWVKDNIEAFGGDANQITLFGLSAGGHSIDLHLLSQKPVIYDKVIMQSGSSLAATVLYEPDKLAHIKLAQHLGFETKDTNEAISFLAKSDSNLVIAAFMEIGIVFKPCVENSFDGVEPFLNSSWVHAGTPKVRNMPVLTGYNEHELAAPHFNKDEEYYKNLKIISNYLKRIFNFEEEELQEMSDSVAHFYFGDEAISSDVKMALINLDSDFTYIHPIQRSIQKYIEAKARNVYYYVFTYLGGRNALLDNGGGGDDSSYVCCAGHADELPYLFNMINKPPPTAHDEVVIERMTTMWTNFAKYGDPTPQTTDLLPVKWEPLTKESFTYMDIGAELTLGSRPAHDRMAYWDLFYRLKGDKNKV</sequence>
<name>A0A2H1WRP2_SPOFR</name>
<dbReference type="AlphaFoldDB" id="A0A2H1WRP2"/>
<dbReference type="Gene3D" id="3.40.50.1820">
    <property type="entry name" value="alpha/beta hydrolase"/>
    <property type="match status" value="1"/>
</dbReference>
<proteinExistence type="inferred from homology"/>
<dbReference type="Pfam" id="PF00135">
    <property type="entry name" value="COesterase"/>
    <property type="match status" value="1"/>
</dbReference>
<evidence type="ECO:0000256" key="4">
    <source>
        <dbReference type="ARBA" id="ARBA00023157"/>
    </source>
</evidence>
<reference evidence="8" key="1">
    <citation type="submission" date="2016-07" db="EMBL/GenBank/DDBJ databases">
        <authorList>
            <person name="Bretaudeau A."/>
        </authorList>
    </citation>
    <scope>NUCLEOTIDE SEQUENCE</scope>
    <source>
        <strain evidence="8">Rice</strain>
        <tissue evidence="8">Whole body</tissue>
    </source>
</reference>
<organism evidence="8">
    <name type="scientific">Spodoptera frugiperda</name>
    <name type="common">Fall armyworm</name>
    <dbReference type="NCBI Taxonomy" id="7108"/>
    <lineage>
        <taxon>Eukaryota</taxon>
        <taxon>Metazoa</taxon>
        <taxon>Ecdysozoa</taxon>
        <taxon>Arthropoda</taxon>
        <taxon>Hexapoda</taxon>
        <taxon>Insecta</taxon>
        <taxon>Pterygota</taxon>
        <taxon>Neoptera</taxon>
        <taxon>Endopterygota</taxon>
        <taxon>Lepidoptera</taxon>
        <taxon>Glossata</taxon>
        <taxon>Ditrysia</taxon>
        <taxon>Noctuoidea</taxon>
        <taxon>Noctuidae</taxon>
        <taxon>Amphipyrinae</taxon>
        <taxon>Spodoptera</taxon>
    </lineage>
</organism>
<accession>A0A2H1WRP2</accession>
<dbReference type="PANTHER" id="PTHR43142">
    <property type="entry name" value="CARBOXYLIC ESTER HYDROLASE"/>
    <property type="match status" value="1"/>
</dbReference>
<evidence type="ECO:0000256" key="2">
    <source>
        <dbReference type="ARBA" id="ARBA00022487"/>
    </source>
</evidence>
<keyword evidence="4" id="KW-1015">Disulfide bond</keyword>
<comment type="similarity">
    <text evidence="1 6">Belongs to the type-B carboxylesterase/lipase family.</text>
</comment>
<keyword evidence="5" id="KW-0325">Glycoprotein</keyword>
<dbReference type="SUPFAM" id="SSF53474">
    <property type="entry name" value="alpha/beta-Hydrolases"/>
    <property type="match status" value="1"/>
</dbReference>
<dbReference type="GO" id="GO:0052689">
    <property type="term" value="F:carboxylic ester hydrolase activity"/>
    <property type="evidence" value="ECO:0007669"/>
    <property type="project" value="UniProtKB-KW"/>
</dbReference>
<feature type="chain" id="PRO_5013422351" description="Carboxylic ester hydrolase" evidence="6">
    <location>
        <begin position="25"/>
        <end position="547"/>
    </location>
</feature>
<evidence type="ECO:0000256" key="5">
    <source>
        <dbReference type="ARBA" id="ARBA00023180"/>
    </source>
</evidence>
<dbReference type="EC" id="3.1.1.-" evidence="6"/>
<dbReference type="InterPro" id="IPR019826">
    <property type="entry name" value="Carboxylesterase_B_AS"/>
</dbReference>
<protein>
    <recommendedName>
        <fullName evidence="6">Carboxylic ester hydrolase</fullName>
        <ecNumber evidence="6">3.1.1.-</ecNumber>
    </recommendedName>
</protein>
<keyword evidence="3 6" id="KW-0378">Hydrolase</keyword>
<evidence type="ECO:0000256" key="6">
    <source>
        <dbReference type="RuleBase" id="RU361235"/>
    </source>
</evidence>
<dbReference type="InterPro" id="IPR029058">
    <property type="entry name" value="AB_hydrolase_fold"/>
</dbReference>
<dbReference type="EMBL" id="ODYU01010533">
    <property type="protein sequence ID" value="SOQ55708.1"/>
    <property type="molecule type" value="Genomic_DNA"/>
</dbReference>
<dbReference type="PROSITE" id="PS00122">
    <property type="entry name" value="CARBOXYLESTERASE_B_1"/>
    <property type="match status" value="1"/>
</dbReference>
<dbReference type="PANTHER" id="PTHR43142:SF1">
    <property type="entry name" value="CARBOXYLIC ESTER HYDROLASE"/>
    <property type="match status" value="1"/>
</dbReference>
<gene>
    <name evidence="8" type="ORF">SFRICE_037039</name>
</gene>
<evidence type="ECO:0000313" key="8">
    <source>
        <dbReference type="EMBL" id="SOQ55708.1"/>
    </source>
</evidence>
<evidence type="ECO:0000256" key="1">
    <source>
        <dbReference type="ARBA" id="ARBA00005964"/>
    </source>
</evidence>
<evidence type="ECO:0000256" key="3">
    <source>
        <dbReference type="ARBA" id="ARBA00022801"/>
    </source>
</evidence>
<dbReference type="InterPro" id="IPR002018">
    <property type="entry name" value="CarbesteraseB"/>
</dbReference>
<keyword evidence="6" id="KW-0732">Signal</keyword>
<feature type="signal peptide" evidence="6">
    <location>
        <begin position="1"/>
        <end position="24"/>
    </location>
</feature>
<keyword evidence="2" id="KW-0719">Serine esterase</keyword>
<evidence type="ECO:0000259" key="7">
    <source>
        <dbReference type="Pfam" id="PF00135"/>
    </source>
</evidence>
<feature type="domain" description="Carboxylesterase type B" evidence="7">
    <location>
        <begin position="29"/>
        <end position="534"/>
    </location>
</feature>